<accession>K9X4I3</accession>
<dbReference type="Proteomes" id="UP000010475">
    <property type="component" value="Chromosome"/>
</dbReference>
<gene>
    <name evidence="1" type="ORF">Cylst_4924</name>
</gene>
<organism evidence="1 2">
    <name type="scientific">Cylindrospermum stagnale PCC 7417</name>
    <dbReference type="NCBI Taxonomy" id="56107"/>
    <lineage>
        <taxon>Bacteria</taxon>
        <taxon>Bacillati</taxon>
        <taxon>Cyanobacteriota</taxon>
        <taxon>Cyanophyceae</taxon>
        <taxon>Nostocales</taxon>
        <taxon>Nostocaceae</taxon>
        <taxon>Cylindrospermum</taxon>
    </lineage>
</organism>
<name>K9X4I3_9NOST</name>
<reference evidence="1 2" key="1">
    <citation type="submission" date="2012-06" db="EMBL/GenBank/DDBJ databases">
        <title>Finished chromosome of genome of Cylindrospermum stagnale PCC 7417.</title>
        <authorList>
            <consortium name="US DOE Joint Genome Institute"/>
            <person name="Gugger M."/>
            <person name="Coursin T."/>
            <person name="Rippka R."/>
            <person name="Tandeau De Marsac N."/>
            <person name="Huntemann M."/>
            <person name="Wei C.-L."/>
            <person name="Han J."/>
            <person name="Detter J.C."/>
            <person name="Han C."/>
            <person name="Tapia R."/>
            <person name="Chen A."/>
            <person name="Kyrpides N."/>
            <person name="Mavromatis K."/>
            <person name="Markowitz V."/>
            <person name="Szeto E."/>
            <person name="Ivanova N."/>
            <person name="Pagani I."/>
            <person name="Pati A."/>
            <person name="Goodwin L."/>
            <person name="Nordberg H.P."/>
            <person name="Cantor M.N."/>
            <person name="Hua S.X."/>
            <person name="Woyke T."/>
            <person name="Kerfeld C.A."/>
        </authorList>
    </citation>
    <scope>NUCLEOTIDE SEQUENCE [LARGE SCALE GENOMIC DNA]</scope>
    <source>
        <strain evidence="1 2">PCC 7417</strain>
    </source>
</reference>
<proteinExistence type="predicted"/>
<evidence type="ECO:0000313" key="2">
    <source>
        <dbReference type="Proteomes" id="UP000010475"/>
    </source>
</evidence>
<dbReference type="RefSeq" id="WP_015210213.1">
    <property type="nucleotide sequence ID" value="NC_019757.1"/>
</dbReference>
<evidence type="ECO:0000313" key="1">
    <source>
        <dbReference type="EMBL" id="AFZ26976.1"/>
    </source>
</evidence>
<dbReference type="AlphaFoldDB" id="K9X4I3"/>
<sequence length="61" mass="7128">MRIGEEVINFHDRFPITDYQLPITNYQLPKIKNAPEFSLGLNQGASTISLYWAKEVNPERY</sequence>
<dbReference type="HOGENOM" id="CLU_2914821_0_0_3"/>
<dbReference type="STRING" id="56107.Cylst_4924"/>
<keyword evidence="2" id="KW-1185">Reference proteome</keyword>
<dbReference type="KEGG" id="csg:Cylst_4924"/>
<dbReference type="EMBL" id="CP003642">
    <property type="protein sequence ID" value="AFZ26976.1"/>
    <property type="molecule type" value="Genomic_DNA"/>
</dbReference>
<protein>
    <submittedName>
        <fullName evidence="1">Uncharacterized protein</fullName>
    </submittedName>
</protein>